<feature type="transmembrane region" description="Helical" evidence="1">
    <location>
        <begin position="149"/>
        <end position="170"/>
    </location>
</feature>
<comment type="caution">
    <text evidence="2">The sequence shown here is derived from an EMBL/GenBank/DDBJ whole genome shotgun (WGS) entry which is preliminary data.</text>
</comment>
<evidence type="ECO:0000256" key="1">
    <source>
        <dbReference type="SAM" id="Phobius"/>
    </source>
</evidence>
<evidence type="ECO:0000313" key="3">
    <source>
        <dbReference type="Proteomes" id="UP001476950"/>
    </source>
</evidence>
<keyword evidence="3" id="KW-1185">Reference proteome</keyword>
<dbReference type="EMBL" id="JAMPLM010000005">
    <property type="protein sequence ID" value="MEP1058491.1"/>
    <property type="molecule type" value="Genomic_DNA"/>
</dbReference>
<dbReference type="GO" id="GO:0016787">
    <property type="term" value="F:hydrolase activity"/>
    <property type="evidence" value="ECO:0007669"/>
    <property type="project" value="UniProtKB-KW"/>
</dbReference>
<proteinExistence type="predicted"/>
<name>A0ABV0KGY7_9CYAN</name>
<dbReference type="InterPro" id="IPR010297">
    <property type="entry name" value="DUF900_hydrolase"/>
</dbReference>
<feature type="transmembrane region" description="Helical" evidence="1">
    <location>
        <begin position="182"/>
        <end position="201"/>
    </location>
</feature>
<dbReference type="RefSeq" id="WP_190447769.1">
    <property type="nucleotide sequence ID" value="NZ_JAMPLM010000005.1"/>
</dbReference>
<organism evidence="2 3">
    <name type="scientific">Stenomitos frigidus AS-A4</name>
    <dbReference type="NCBI Taxonomy" id="2933935"/>
    <lineage>
        <taxon>Bacteria</taxon>
        <taxon>Bacillati</taxon>
        <taxon>Cyanobacteriota</taxon>
        <taxon>Cyanophyceae</taxon>
        <taxon>Leptolyngbyales</taxon>
        <taxon>Leptolyngbyaceae</taxon>
        <taxon>Stenomitos</taxon>
    </lineage>
</organism>
<sequence length="570" mass="63580">MAVLTNAVPDITQFNMTPIDGLAPDQTVLGYYVNSTAAINIEDNPLETNNEAVLAKIRSIADYLIASPEPQIVISIHGYGTQRSDAEKRYQKIYRHATQICQPQTSVFLGYLWPSEKPTGDRSAPTGDRVTDDNSFGTKIKDAFSALPILLSGLFWGGLVASLAIAFLLITTDDFNGLLTPLLIGSVLMSAGLLTLILLRLSTYFRDNYRATNYGVLDLVELIRQIDQAVSEKLALQEPLSEAKRIKLSFLGHSMGCFIVTNTIRILSDVFDTGSINQNPPAEIGRVFRLERLILVAPDIPAESIMPRRSNFLRSSLRRCKEAYVFSNEGDLALRLASTTANYFSFPARKRSSGYRLGNVTVRHFKGQADHQNYSLQDQNYGIVNQKNGTVESPFQYLEVRASDREHHTLEELRGNKVLKEHLTEAPNVNVVADLFTYFDCTDYVDFQDELKGSEQPEQPRGVVSFALRKAALNLIDYARLNISYFKQSLGFGGINVHGGYFNGVWSQQVIYGLAFIGFQRFLATLPDATSSDRSTKALEHKLDNFSTICQQKGIQVVLAPIRYEKDVNV</sequence>
<protein>
    <submittedName>
        <fullName evidence="2">Alpha/beta hydrolase</fullName>
    </submittedName>
</protein>
<keyword evidence="1" id="KW-0472">Membrane</keyword>
<reference evidence="2 3" key="1">
    <citation type="submission" date="2022-04" db="EMBL/GenBank/DDBJ databases">
        <title>Positive selection, recombination, and allopatry shape intraspecific diversity of widespread and dominant cyanobacteria.</title>
        <authorList>
            <person name="Wei J."/>
            <person name="Shu W."/>
            <person name="Hu C."/>
        </authorList>
    </citation>
    <scope>NUCLEOTIDE SEQUENCE [LARGE SCALE GENOMIC DNA]</scope>
    <source>
        <strain evidence="2 3">AS-A4</strain>
    </source>
</reference>
<accession>A0ABV0KGY7</accession>
<keyword evidence="1" id="KW-1133">Transmembrane helix</keyword>
<dbReference type="Proteomes" id="UP001476950">
    <property type="component" value="Unassembled WGS sequence"/>
</dbReference>
<keyword evidence="1" id="KW-0812">Transmembrane</keyword>
<evidence type="ECO:0000313" key="2">
    <source>
        <dbReference type="EMBL" id="MEP1058491.1"/>
    </source>
</evidence>
<gene>
    <name evidence="2" type="ORF">NDI38_08580</name>
</gene>
<keyword evidence="2" id="KW-0378">Hydrolase</keyword>
<dbReference type="Pfam" id="PF05990">
    <property type="entry name" value="DUF900"/>
    <property type="match status" value="1"/>
</dbReference>